<dbReference type="Gene3D" id="3.40.50.1110">
    <property type="entry name" value="SGNH hydrolase"/>
    <property type="match status" value="1"/>
</dbReference>
<evidence type="ECO:0000313" key="2">
    <source>
        <dbReference type="Proteomes" id="UP001303386"/>
    </source>
</evidence>
<protein>
    <submittedName>
        <fullName evidence="1">SGNH/GDSL hydrolase family protein</fullName>
    </submittedName>
</protein>
<dbReference type="InterPro" id="IPR036514">
    <property type="entry name" value="SGNH_hydro_sf"/>
</dbReference>
<organism evidence="1 2">
    <name type="scientific">Klebsiella aerogenes</name>
    <name type="common">Enterobacter aerogenes</name>
    <dbReference type="NCBI Taxonomy" id="548"/>
    <lineage>
        <taxon>Bacteria</taxon>
        <taxon>Pseudomonadati</taxon>
        <taxon>Pseudomonadota</taxon>
        <taxon>Gammaproteobacteria</taxon>
        <taxon>Enterobacterales</taxon>
        <taxon>Enterobacteriaceae</taxon>
        <taxon>Klebsiella/Raoultella group</taxon>
        <taxon>Klebsiella</taxon>
    </lineage>
</organism>
<dbReference type="SUPFAM" id="SSF52266">
    <property type="entry name" value="SGNH hydrolase"/>
    <property type="match status" value="1"/>
</dbReference>
<dbReference type="Proteomes" id="UP001303386">
    <property type="component" value="Unassembled WGS sequence"/>
</dbReference>
<keyword evidence="1" id="KW-0378">Hydrolase</keyword>
<gene>
    <name evidence="1" type="ORF">PZT46_11160</name>
</gene>
<sequence length="1082" mass="116948">MATPLPTPTQNPVPSTDIRDAVYAGAMMDEVVTSAGAYYVDRFGNKHLTIEGLRSYISPLGKAYTQAQATEAIASGEIADGALFFMFSDEVGVIARLQKNVGGTPVAQTEFIADGTYQLTSSNLIENSRASDSEKLPALFTGPDSGGKWGAASADMVAHGAVQSVQCPARPSTSDPAVNYVFQQELGYATGGQYIAASFLFRGDTTLAFWNLQPAAAGTLVSTRKDDLGDGTYQITVIYKLAGVSPGVAQYIYFGCQQRGASTSPCEIAFPQMAVADRPIFGVGGDMTMADRLNISGVIAPNLITNSYADPAYQMPRLRVGSIGWSAVSSISDTTIKNALTNAGAVSCLIANPVTAGTTTEALVEPFVYDTIARGQYAAAQFYVYVVPGSGLSAWDEVKKVSVFFADQDMSVAEITPDVISAITPNLFKVRATYQFTAQKPRRVAMGIQQTSTVSTFYTFGFFFACSGQPIREILESPSRDTGFNERVDGNARNIAFNPYGDTAQQLLPLFGTDGVWKTIAQLPTAVQSIAQFGAKGAVPAMRVTATPPGQFHDALVNVGLDSVKAGEYVAVEFCVYVAADAGANVEALLANAARAFFWYSSTGFVQVFASIREKLAANTYKMFAVYQYTQNATKVYFGARNQVTNADFYAFNFFAASSSTTILNITKGLVRDPQLEPWVTGLINASANPYPPVLPVNTPITGAEDLILLPDQMFVHPTSPLQIQCPQLMMNWTGDMIKFLDWSLRGISPSGQPYSLETSRTMDIDPTKTSTSVSFGFHNRQKPNQWSRRDVTLVRGPASVTASKKIALIGDSLTNRGQVSRLTQLLTTAGVTVTQTGTMSQDEGGKGEGRESWAAAHFVGKRTLLGSTRINISSDNPSSTTKNPFLFEATTAQKTANPTMCFLNTGSVSELSYADTQTGTFYTFDYRRYLDAQGFADPDVVSIALAWNDQAIGTTPDQYIAQINYMVSQIKVACPNARIAVAPYPMAFSSRSVWNATVSQYVRNVLGSFKGRQSEKLHIIPSWGIMPSDTAWSSDGSSINRDLLTGSYVDTRGDNIHWDTFGRQYMAYNCLYPFYIWACAQ</sequence>
<dbReference type="RefSeq" id="WP_323787233.1">
    <property type="nucleotide sequence ID" value="NZ_JARELW010000003.1"/>
</dbReference>
<evidence type="ECO:0000313" key="1">
    <source>
        <dbReference type="EMBL" id="MEA8799806.1"/>
    </source>
</evidence>
<dbReference type="GO" id="GO:0016788">
    <property type="term" value="F:hydrolase activity, acting on ester bonds"/>
    <property type="evidence" value="ECO:0007669"/>
    <property type="project" value="UniProtKB-ARBA"/>
</dbReference>
<dbReference type="EMBL" id="JARELW010000003">
    <property type="protein sequence ID" value="MEA8799806.1"/>
    <property type="molecule type" value="Genomic_DNA"/>
</dbReference>
<name>A0AAW9LP31_KLEAE</name>
<dbReference type="AlphaFoldDB" id="A0AAW9LP31"/>
<comment type="caution">
    <text evidence="1">The sequence shown here is derived from an EMBL/GenBank/DDBJ whole genome shotgun (WGS) entry which is preliminary data.</text>
</comment>
<proteinExistence type="predicted"/>
<dbReference type="CDD" id="cd00229">
    <property type="entry name" value="SGNH_hydrolase"/>
    <property type="match status" value="1"/>
</dbReference>
<accession>A0AAW9LP31</accession>
<reference evidence="1" key="1">
    <citation type="journal article" date="2023" name="J. Hosp. Infect.">
        <title>Cross-contamination of carbapenem-resistant Gram-negative bacteria between patients and hospital environment in the first year of a newly built surgical ward.</title>
        <authorList>
            <person name="Boutin S."/>
            <person name="Scherrer M."/>
            <person name="Spath I."/>
            <person name="Kocer K."/>
            <person name="Heeg K."/>
            <person name="Nurjadi D."/>
        </authorList>
    </citation>
    <scope>NUCLEOTIDE SEQUENCE</scope>
    <source>
        <strain evidence="1">KE10384</strain>
    </source>
</reference>